<dbReference type="Proteomes" id="UP001519288">
    <property type="component" value="Unassembled WGS sequence"/>
</dbReference>
<dbReference type="CDD" id="cd17470">
    <property type="entry name" value="T3SS_Flik_C"/>
    <property type="match status" value="1"/>
</dbReference>
<evidence type="ECO:0000259" key="2">
    <source>
        <dbReference type="Pfam" id="PF02120"/>
    </source>
</evidence>
<dbReference type="EMBL" id="JAGGLD010000003">
    <property type="protein sequence ID" value="MBP2001116.1"/>
    <property type="molecule type" value="Genomic_DNA"/>
</dbReference>
<feature type="region of interest" description="Disordered" evidence="1">
    <location>
        <begin position="1"/>
        <end position="26"/>
    </location>
</feature>
<proteinExistence type="predicted"/>
<gene>
    <name evidence="3" type="ORF">J2Z69_002159</name>
</gene>
<evidence type="ECO:0000256" key="1">
    <source>
        <dbReference type="SAM" id="MobiDB-lite"/>
    </source>
</evidence>
<dbReference type="InterPro" id="IPR038610">
    <property type="entry name" value="FliK-like_C_sf"/>
</dbReference>
<keyword evidence="3" id="KW-0966">Cell projection</keyword>
<comment type="caution">
    <text evidence="3">The sequence shown here is derived from an EMBL/GenBank/DDBJ whole genome shotgun (WGS) entry which is preliminary data.</text>
</comment>
<name>A0ABS4JJE8_9BACL</name>
<accession>A0ABS4JJE8</accession>
<feature type="compositionally biased region" description="Polar residues" evidence="1">
    <location>
        <begin position="1"/>
        <end position="12"/>
    </location>
</feature>
<feature type="region of interest" description="Disordered" evidence="1">
    <location>
        <begin position="57"/>
        <end position="85"/>
    </location>
</feature>
<dbReference type="InterPro" id="IPR021136">
    <property type="entry name" value="Flagellar_hook_control-like_C"/>
</dbReference>
<dbReference type="Pfam" id="PF02120">
    <property type="entry name" value="Flg_hook"/>
    <property type="match status" value="1"/>
</dbReference>
<keyword evidence="4" id="KW-1185">Reference proteome</keyword>
<organism evidence="3 4">
    <name type="scientific">Paenibacillus shirakamiensis</name>
    <dbReference type="NCBI Taxonomy" id="1265935"/>
    <lineage>
        <taxon>Bacteria</taxon>
        <taxon>Bacillati</taxon>
        <taxon>Bacillota</taxon>
        <taxon>Bacilli</taxon>
        <taxon>Bacillales</taxon>
        <taxon>Paenibacillaceae</taxon>
        <taxon>Paenibacillus</taxon>
    </lineage>
</organism>
<feature type="domain" description="Flagellar hook-length control protein-like C-terminal" evidence="2">
    <location>
        <begin position="350"/>
        <end position="421"/>
    </location>
</feature>
<dbReference type="RefSeq" id="WP_209861925.1">
    <property type="nucleotide sequence ID" value="NZ_JAGGLD010000003.1"/>
</dbReference>
<feature type="region of interest" description="Disordered" evidence="1">
    <location>
        <begin position="425"/>
        <end position="451"/>
    </location>
</feature>
<keyword evidence="3" id="KW-0282">Flagellum</keyword>
<keyword evidence="3" id="KW-0969">Cilium</keyword>
<protein>
    <submittedName>
        <fullName evidence="3">Flagellar hook-length control protein FliK</fullName>
    </submittedName>
</protein>
<feature type="compositionally biased region" description="Low complexity" evidence="1">
    <location>
        <begin position="13"/>
        <end position="25"/>
    </location>
</feature>
<evidence type="ECO:0000313" key="3">
    <source>
        <dbReference type="EMBL" id="MBP2001116.1"/>
    </source>
</evidence>
<sequence length="486" mass="52042">MSLMINSSGSNVSSTAKSTAGTKTGESVTTAALPFGQTLVQMLIATLGGQVATDTANTQKAQEVSKGDSVDSLPSTETKDTEDTAGLEDVLQSMGDLDALIAADPSLMATLQGWLQQVQQFLNPELYQASGDSGEVQEQGSALPTIAKHPDTIRFAVQDSIAQLLNELNSSSEVSTKDNTLVLQKLELSPSILVQEKVGKGAVNLNDATLQNVSNFENTNVMGSKEDLVTSQLFRSLQKIISQAKENQSIDNASLPSKLGDVKIVKDSLTPLSAVMAKASKGNALHLEDSTTEHKLSTADNVVMTAGQLQMRESGTFTIAKVATSAVPVDQFAKEMGSFVVSKLDILKLQGGAEARIILFPEHMGQVDVKITLQNGQLIAQFATEHASAKDSLEQQMNQLRVALQNQGIQVEKLEVTQNQSLSSHMYHDGRQSGSGAGKQHQGTRQRGEATDDAIQMADMTDEWNDWVREVRSKEEGYGSSFVAKA</sequence>
<reference evidence="3 4" key="1">
    <citation type="submission" date="2021-03" db="EMBL/GenBank/DDBJ databases">
        <title>Genomic Encyclopedia of Type Strains, Phase IV (KMG-IV): sequencing the most valuable type-strain genomes for metagenomic binning, comparative biology and taxonomic classification.</title>
        <authorList>
            <person name="Goeker M."/>
        </authorList>
    </citation>
    <scope>NUCLEOTIDE SEQUENCE [LARGE SCALE GENOMIC DNA]</scope>
    <source>
        <strain evidence="3 4">DSM 26806</strain>
    </source>
</reference>
<dbReference type="Gene3D" id="3.30.750.140">
    <property type="match status" value="1"/>
</dbReference>
<evidence type="ECO:0000313" key="4">
    <source>
        <dbReference type="Proteomes" id="UP001519288"/>
    </source>
</evidence>